<dbReference type="Proteomes" id="UP001225611">
    <property type="component" value="Chromosome 1"/>
</dbReference>
<evidence type="ECO:0000313" key="3">
    <source>
        <dbReference type="Proteomes" id="UP001225611"/>
    </source>
</evidence>
<proteinExistence type="predicted"/>
<gene>
    <name evidence="2" type="ORF">KZ699_00550</name>
</gene>
<name>A0ABY8RMG1_9HYPH</name>
<evidence type="ECO:0000313" key="2">
    <source>
        <dbReference type="EMBL" id="WHO08328.1"/>
    </source>
</evidence>
<keyword evidence="3" id="KW-1185">Reference proteome</keyword>
<accession>A0ABY8RMG1</accession>
<organism evidence="2 3">
    <name type="scientific">Agrobacterium cucumeris</name>
    <dbReference type="NCBI Taxonomy" id="2862866"/>
    <lineage>
        <taxon>Bacteria</taxon>
        <taxon>Pseudomonadati</taxon>
        <taxon>Pseudomonadota</taxon>
        <taxon>Alphaproteobacteria</taxon>
        <taxon>Hyphomicrobiales</taxon>
        <taxon>Rhizobiaceae</taxon>
        <taxon>Rhizobium/Agrobacterium group</taxon>
        <taxon>Agrobacterium</taxon>
    </lineage>
</organism>
<dbReference type="RefSeq" id="WP_269700090.1">
    <property type="nucleotide sequence ID" value="NZ_CP080387.1"/>
</dbReference>
<protein>
    <submittedName>
        <fullName evidence="2">Uncharacterized protein</fullName>
    </submittedName>
</protein>
<dbReference type="EMBL" id="CP080387">
    <property type="protein sequence ID" value="WHO08328.1"/>
    <property type="molecule type" value="Genomic_DNA"/>
</dbReference>
<reference evidence="2 3" key="1">
    <citation type="journal article" date="2023" name="Syst. Appl. Microbiol.">
        <title>Agrobacterium cucumeris sp. nov. isolated from crazy roots on cucumber (Cucumis sativus).</title>
        <authorList>
            <person name="Warabieda M."/>
            <person name="Kuzmanovic N."/>
            <person name="Trzcinski P."/>
            <person name="Pulawska J."/>
        </authorList>
    </citation>
    <scope>NUCLEOTIDE SEQUENCE [LARGE SCALE GENOMIC DNA]</scope>
    <source>
        <strain evidence="2 3">O132</strain>
    </source>
</reference>
<feature type="region of interest" description="Disordered" evidence="1">
    <location>
        <begin position="1"/>
        <end position="26"/>
    </location>
</feature>
<sequence>MAEVTGPISTLPGRSHEVPEGMTCDQHPDRPAVARIQGETDSFGCEMIDMCQECSDDYRAYMKSDEAKEARKGNCDWCRHFADDLREARDYEEGMCGPVYRVCGACIHRVNEEAAAELDYLDDLDFTEPDDDWCTVCGDEGDMHGRDGAWQGYCGCATGLRLKGEAEARYRARSESRK</sequence>
<evidence type="ECO:0000256" key="1">
    <source>
        <dbReference type="SAM" id="MobiDB-lite"/>
    </source>
</evidence>